<evidence type="ECO:0000256" key="4">
    <source>
        <dbReference type="ARBA" id="ARBA00023136"/>
    </source>
</evidence>
<dbReference type="RefSeq" id="WP_007078669.1">
    <property type="nucleotide sequence ID" value="NZ_CM001024.1"/>
</dbReference>
<dbReference type="InterPro" id="IPR050932">
    <property type="entry name" value="TM2D1-3-like"/>
</dbReference>
<dbReference type="AlphaFoldDB" id="E2SGC3"/>
<dbReference type="HOGENOM" id="CLU_1217717_0_0_11"/>
<keyword evidence="4 6" id="KW-0472">Membrane</keyword>
<evidence type="ECO:0000259" key="8">
    <source>
        <dbReference type="Pfam" id="PF14237"/>
    </source>
</evidence>
<reference evidence="9" key="1">
    <citation type="submission" date="2010-08" db="EMBL/GenBank/DDBJ databases">
        <authorList>
            <person name="Muzny D."/>
            <person name="Qin X."/>
            <person name="Buhay C."/>
            <person name="Dugan-Rocha S."/>
            <person name="Ding Y."/>
            <person name="Chen G."/>
            <person name="Hawes A."/>
            <person name="Holder M."/>
            <person name="Jhangiani S."/>
            <person name="Johnson A."/>
            <person name="Khan Z."/>
            <person name="Li Z."/>
            <person name="Liu W."/>
            <person name="Liu X."/>
            <person name="Perez L."/>
            <person name="Shen H."/>
            <person name="Wang Q."/>
            <person name="Watt J."/>
            <person name="Xi L."/>
            <person name="Xin Y."/>
            <person name="Zhou J."/>
            <person name="Deng J."/>
            <person name="Jiang H."/>
            <person name="Liu Y."/>
            <person name="Qu J."/>
            <person name="Song X.-Z."/>
            <person name="Zhang L."/>
            <person name="Villasana D."/>
            <person name="Johnson A."/>
            <person name="Liu J."/>
            <person name="Liyanage D."/>
            <person name="Lorensuhewa L."/>
            <person name="Robinson T."/>
            <person name="Song A."/>
            <person name="Song B.-B."/>
            <person name="Dinh H."/>
            <person name="Thornton R."/>
            <person name="Coyle M."/>
            <person name="Francisco L."/>
            <person name="Jackson L."/>
            <person name="Javaid M."/>
            <person name="Korchina V."/>
            <person name="Kovar C."/>
            <person name="Mata R."/>
            <person name="Mathew T."/>
            <person name="Ngo R."/>
            <person name="Nguyen L."/>
            <person name="Nguyen N."/>
            <person name="Okwuonu G."/>
            <person name="Ongeri F."/>
            <person name="Pham C."/>
            <person name="Simmons D."/>
            <person name="Wilczek-Boney K."/>
            <person name="Hale W."/>
            <person name="Jakkamsetti A."/>
            <person name="Pham P."/>
            <person name="Ruth R."/>
            <person name="San Lucas F."/>
            <person name="Warren J."/>
            <person name="Zhang J."/>
            <person name="Zhao Z."/>
            <person name="Zhou C."/>
            <person name="Zhu D."/>
            <person name="Lee S."/>
            <person name="Bess C."/>
            <person name="Blankenburg K."/>
            <person name="Forbes L."/>
            <person name="Fu Q."/>
            <person name="Gubbala S."/>
            <person name="Hirani K."/>
            <person name="Jayaseelan J.C."/>
            <person name="Lara F."/>
            <person name="Munidasa M."/>
            <person name="Palculict T."/>
            <person name="Patil S."/>
            <person name="Pu L.-L."/>
            <person name="Saada N."/>
            <person name="Tang L."/>
            <person name="Weissenberger G."/>
            <person name="Zhu Y."/>
            <person name="Hemphill L."/>
            <person name="Shang Y."/>
            <person name="Youmans B."/>
            <person name="Ayvaz T."/>
            <person name="Ross M."/>
            <person name="Santibanez J."/>
            <person name="Aqrawi P."/>
            <person name="Gross S."/>
            <person name="Joshi V."/>
            <person name="Fowler G."/>
            <person name="Nazareth L."/>
            <person name="Reid J."/>
            <person name="Worley K."/>
            <person name="Petrosino J."/>
            <person name="Highlander S."/>
            <person name="Gibbs R."/>
        </authorList>
    </citation>
    <scope>NUCLEOTIDE SEQUENCE [LARGE SCALE GENOMIC DNA]</scope>
    <source>
        <strain evidence="9">DSM 15272</strain>
    </source>
</reference>
<gene>
    <name evidence="9" type="ORF">HMPREF0063_13082</name>
</gene>
<evidence type="ECO:0000256" key="5">
    <source>
        <dbReference type="SAM" id="MobiDB-lite"/>
    </source>
</evidence>
<evidence type="ECO:0000256" key="3">
    <source>
        <dbReference type="ARBA" id="ARBA00022989"/>
    </source>
</evidence>
<comment type="subcellular location">
    <subcellularLocation>
        <location evidence="1">Membrane</location>
        <topology evidence="1">Multi-pass membrane protein</topology>
    </subcellularLocation>
</comment>
<evidence type="ECO:0000313" key="9">
    <source>
        <dbReference type="EMBL" id="EFQ81880.1"/>
    </source>
</evidence>
<evidence type="ECO:0000256" key="2">
    <source>
        <dbReference type="ARBA" id="ARBA00022692"/>
    </source>
</evidence>
<evidence type="ECO:0000256" key="1">
    <source>
        <dbReference type="ARBA" id="ARBA00004141"/>
    </source>
</evidence>
<dbReference type="PANTHER" id="PTHR21016">
    <property type="entry name" value="BETA-AMYLOID BINDING PROTEIN-RELATED"/>
    <property type="match status" value="1"/>
</dbReference>
<keyword evidence="10" id="KW-1185">Reference proteome</keyword>
<dbReference type="STRING" id="585531.HMPREF0063_13082"/>
<sequence length="227" mass="23210">MTSASDQPAASYYVHVQGTDHGPYTLEQMQGFARSGNVVAASYVRSGDGGWLLATQVEGLREHLPGYAPAAPSAPVTSAEPETSAAAEAAAGGPSAETDTVVPDDAEAAYSSAAYGTDSSGTAAYPAYGAESAGAYAPAPQYPTDQVAGVSDKSFVAALILSWLLGFLGVDRFYLGYTGLGILKLLTCGGLGIWALIDFILIAIGKLVDADGRPLQLNAELSRGAVR</sequence>
<dbReference type="EMBL" id="ACLF03000016">
    <property type="protein sequence ID" value="EFQ81880.1"/>
    <property type="molecule type" value="Genomic_DNA"/>
</dbReference>
<protein>
    <submittedName>
        <fullName evidence="9">TM2 domain protein</fullName>
    </submittedName>
</protein>
<comment type="caution">
    <text evidence="9">The sequence shown here is derived from an EMBL/GenBank/DDBJ whole genome shotgun (WGS) entry which is preliminary data.</text>
</comment>
<dbReference type="Pfam" id="PF14237">
    <property type="entry name" value="GYF_2"/>
    <property type="match status" value="1"/>
</dbReference>
<feature type="transmembrane region" description="Helical" evidence="6">
    <location>
        <begin position="155"/>
        <end position="175"/>
    </location>
</feature>
<dbReference type="Pfam" id="PF05154">
    <property type="entry name" value="TM2"/>
    <property type="match status" value="1"/>
</dbReference>
<keyword evidence="3 6" id="KW-1133">Transmembrane helix</keyword>
<keyword evidence="2 6" id="KW-0812">Transmembrane</keyword>
<evidence type="ECO:0000313" key="10">
    <source>
        <dbReference type="Proteomes" id="UP000003111"/>
    </source>
</evidence>
<feature type="domain" description="GYF" evidence="8">
    <location>
        <begin position="12"/>
        <end position="60"/>
    </location>
</feature>
<dbReference type="PANTHER" id="PTHR21016:SF25">
    <property type="entry name" value="TM2 DOMAIN-CONTAINING PROTEIN DDB_G0277895-RELATED"/>
    <property type="match status" value="1"/>
</dbReference>
<accession>E2SGC3</accession>
<feature type="transmembrane region" description="Helical" evidence="6">
    <location>
        <begin position="181"/>
        <end position="204"/>
    </location>
</feature>
<dbReference type="Proteomes" id="UP000003111">
    <property type="component" value="Unassembled WGS sequence"/>
</dbReference>
<name>E2SGC3_9ACTN</name>
<dbReference type="GO" id="GO:0016020">
    <property type="term" value="C:membrane"/>
    <property type="evidence" value="ECO:0007669"/>
    <property type="project" value="UniProtKB-SubCell"/>
</dbReference>
<feature type="region of interest" description="Disordered" evidence="5">
    <location>
        <begin position="65"/>
        <end position="102"/>
    </location>
</feature>
<evidence type="ECO:0000259" key="7">
    <source>
        <dbReference type="Pfam" id="PF05154"/>
    </source>
</evidence>
<dbReference type="eggNOG" id="COG2314">
    <property type="taxonomic scope" value="Bacteria"/>
</dbReference>
<organism evidence="9 10">
    <name type="scientific">Aeromicrobium marinum DSM 15272</name>
    <dbReference type="NCBI Taxonomy" id="585531"/>
    <lineage>
        <taxon>Bacteria</taxon>
        <taxon>Bacillati</taxon>
        <taxon>Actinomycetota</taxon>
        <taxon>Actinomycetes</taxon>
        <taxon>Propionibacteriales</taxon>
        <taxon>Nocardioidaceae</taxon>
        <taxon>Aeromicrobium</taxon>
    </lineage>
</organism>
<dbReference type="InterPro" id="IPR007829">
    <property type="entry name" value="TM2"/>
</dbReference>
<evidence type="ECO:0000256" key="6">
    <source>
        <dbReference type="SAM" id="Phobius"/>
    </source>
</evidence>
<feature type="compositionally biased region" description="Low complexity" evidence="5">
    <location>
        <begin position="68"/>
        <end position="98"/>
    </location>
</feature>
<feature type="domain" description="TM2" evidence="7">
    <location>
        <begin position="152"/>
        <end position="200"/>
    </location>
</feature>
<proteinExistence type="predicted"/>
<dbReference type="InterPro" id="IPR025640">
    <property type="entry name" value="GYF_2"/>
</dbReference>